<name>A0A4Y1ZT28_ARAVE</name>
<evidence type="ECO:0000313" key="1">
    <source>
        <dbReference type="EMBL" id="GBL65435.1"/>
    </source>
</evidence>
<comment type="caution">
    <text evidence="1">The sequence shown here is derived from an EMBL/GenBank/DDBJ whole genome shotgun (WGS) entry which is preliminary data.</text>
</comment>
<feature type="non-terminal residue" evidence="1">
    <location>
        <position position="76"/>
    </location>
</feature>
<accession>A0A4Y1ZT28</accession>
<gene>
    <name evidence="1" type="ORF">AVEN_9499_1</name>
</gene>
<proteinExistence type="predicted"/>
<dbReference type="Proteomes" id="UP000499080">
    <property type="component" value="Unassembled WGS sequence"/>
</dbReference>
<sequence length="76" mass="8760">MSRVEWSDHEWSGVERSLSSCTRTNFRRAYLWPTVQKVRWISELVGYTAFGSNSDRESTFLGYGMEWTGFGIEGVA</sequence>
<dbReference type="AlphaFoldDB" id="A0A4Y1ZT28"/>
<protein>
    <submittedName>
        <fullName evidence="1">Uncharacterized protein</fullName>
    </submittedName>
</protein>
<reference evidence="1 2" key="1">
    <citation type="journal article" date="2019" name="Sci. Rep.">
        <title>Orb-weaving spider Araneus ventricosus genome elucidates the spidroin gene catalogue.</title>
        <authorList>
            <person name="Kono N."/>
            <person name="Nakamura H."/>
            <person name="Ohtoshi R."/>
            <person name="Moran D.A.P."/>
            <person name="Shinohara A."/>
            <person name="Yoshida Y."/>
            <person name="Fujiwara M."/>
            <person name="Mori M."/>
            <person name="Tomita M."/>
            <person name="Arakawa K."/>
        </authorList>
    </citation>
    <scope>NUCLEOTIDE SEQUENCE [LARGE SCALE GENOMIC DNA]</scope>
</reference>
<keyword evidence="2" id="KW-1185">Reference proteome</keyword>
<dbReference type="EMBL" id="BGPR01228324">
    <property type="protein sequence ID" value="GBL65435.1"/>
    <property type="molecule type" value="Genomic_DNA"/>
</dbReference>
<evidence type="ECO:0000313" key="2">
    <source>
        <dbReference type="Proteomes" id="UP000499080"/>
    </source>
</evidence>
<organism evidence="1 2">
    <name type="scientific">Araneus ventricosus</name>
    <name type="common">Orbweaver spider</name>
    <name type="synonym">Epeira ventricosa</name>
    <dbReference type="NCBI Taxonomy" id="182803"/>
    <lineage>
        <taxon>Eukaryota</taxon>
        <taxon>Metazoa</taxon>
        <taxon>Ecdysozoa</taxon>
        <taxon>Arthropoda</taxon>
        <taxon>Chelicerata</taxon>
        <taxon>Arachnida</taxon>
        <taxon>Araneae</taxon>
        <taxon>Araneomorphae</taxon>
        <taxon>Entelegynae</taxon>
        <taxon>Araneoidea</taxon>
        <taxon>Araneidae</taxon>
        <taxon>Araneus</taxon>
    </lineage>
</organism>